<dbReference type="AlphaFoldDB" id="A0A182JKI5"/>
<dbReference type="EnsemblMetazoa" id="AATE019789-RA">
    <property type="protein sequence ID" value="AATE019789-PA.1"/>
    <property type="gene ID" value="AATE019789"/>
</dbReference>
<protein>
    <submittedName>
        <fullName evidence="1">Uncharacterized protein</fullName>
    </submittedName>
</protein>
<evidence type="ECO:0000313" key="1">
    <source>
        <dbReference type="EnsemblMetazoa" id="AATE019789-PA.1"/>
    </source>
</evidence>
<dbReference type="VEuPathDB" id="VectorBase:AATE019789"/>
<proteinExistence type="predicted"/>
<accession>A0A182JKI5</accession>
<reference evidence="1" key="1">
    <citation type="submission" date="2022-08" db="UniProtKB">
        <authorList>
            <consortium name="EnsemblMetazoa"/>
        </authorList>
    </citation>
    <scope>IDENTIFICATION</scope>
    <source>
        <strain evidence="1">EBRO</strain>
    </source>
</reference>
<name>A0A182JKI5_ANOAO</name>
<sequence length="222" mass="25358">MMQNFHDKFYTDLNYMIRENGSLVWYVLAYRQPDLPYRTLYHLPNDLATNRNCYSYLLSTQFGVIVMDFICHGKESLHSYDILTQPDGTYVTSQKYPQQATDFRMVHVLRLTKTIVLLVSCSFAMDTYGVLVLHRGPWLPAQDEAYFHGIIIAKFPAPMHRWMNFTMTSVSAAQGTRAFVLIGRCRSDAILQSAFYATARVHRVALLTVTISVLSTAAVPNP</sequence>
<organism evidence="1">
    <name type="scientific">Anopheles atroparvus</name>
    <name type="common">European mosquito</name>
    <dbReference type="NCBI Taxonomy" id="41427"/>
    <lineage>
        <taxon>Eukaryota</taxon>
        <taxon>Metazoa</taxon>
        <taxon>Ecdysozoa</taxon>
        <taxon>Arthropoda</taxon>
        <taxon>Hexapoda</taxon>
        <taxon>Insecta</taxon>
        <taxon>Pterygota</taxon>
        <taxon>Neoptera</taxon>
        <taxon>Endopterygota</taxon>
        <taxon>Diptera</taxon>
        <taxon>Nematocera</taxon>
        <taxon>Culicoidea</taxon>
        <taxon>Culicidae</taxon>
        <taxon>Anophelinae</taxon>
        <taxon>Anopheles</taxon>
    </lineage>
</organism>